<evidence type="ECO:0000313" key="4">
    <source>
        <dbReference type="Proteomes" id="UP000618445"/>
    </source>
</evidence>
<organism evidence="3 4">
    <name type="scientific">Phormidium tenue FACHB-1050</name>
    <dbReference type="NCBI Taxonomy" id="2692857"/>
    <lineage>
        <taxon>Bacteria</taxon>
        <taxon>Bacillati</taxon>
        <taxon>Cyanobacteriota</taxon>
        <taxon>Cyanophyceae</taxon>
        <taxon>Oscillatoriophycideae</taxon>
        <taxon>Oscillatoriales</taxon>
        <taxon>Oscillatoriaceae</taxon>
        <taxon>Phormidium</taxon>
    </lineage>
</organism>
<comment type="caution">
    <text evidence="3">The sequence shown here is derived from an EMBL/GenBank/DDBJ whole genome shotgun (WGS) entry which is preliminary data.</text>
</comment>
<feature type="domain" description="Pepco" evidence="2">
    <location>
        <begin position="9"/>
        <end position="116"/>
    </location>
</feature>
<evidence type="ECO:0000313" key="3">
    <source>
        <dbReference type="EMBL" id="MBD2317685.1"/>
    </source>
</evidence>
<protein>
    <recommendedName>
        <fullName evidence="2">Pepco domain-containing protein</fullName>
    </recommendedName>
</protein>
<evidence type="ECO:0000259" key="2">
    <source>
        <dbReference type="Pfam" id="PF24393"/>
    </source>
</evidence>
<dbReference type="InterPro" id="IPR056947">
    <property type="entry name" value="Pepco_dom"/>
</dbReference>
<dbReference type="RefSeq" id="WP_190578511.1">
    <property type="nucleotide sequence ID" value="NZ_CAWPQU010000010.1"/>
</dbReference>
<dbReference type="Proteomes" id="UP000618445">
    <property type="component" value="Unassembled WGS sequence"/>
</dbReference>
<accession>A0ABR8CC34</accession>
<name>A0ABR8CC34_9CYAN</name>
<proteinExistence type="predicted"/>
<dbReference type="EMBL" id="JACJQY010000018">
    <property type="protein sequence ID" value="MBD2317685.1"/>
    <property type="molecule type" value="Genomic_DNA"/>
</dbReference>
<feature type="region of interest" description="Disordered" evidence="1">
    <location>
        <begin position="23"/>
        <end position="49"/>
    </location>
</feature>
<dbReference type="Pfam" id="PF24393">
    <property type="entry name" value="Pepco"/>
    <property type="match status" value="1"/>
</dbReference>
<reference evidence="3 4" key="1">
    <citation type="journal article" date="2020" name="ISME J.">
        <title>Comparative genomics reveals insights into cyanobacterial evolution and habitat adaptation.</title>
        <authorList>
            <person name="Chen M.Y."/>
            <person name="Teng W.K."/>
            <person name="Zhao L."/>
            <person name="Hu C.X."/>
            <person name="Zhou Y.K."/>
            <person name="Han B.P."/>
            <person name="Song L.R."/>
            <person name="Shu W.S."/>
        </authorList>
    </citation>
    <scope>NUCLEOTIDE SEQUENCE [LARGE SCALE GENOMIC DNA]</scope>
    <source>
        <strain evidence="3 4">FACHB-1050</strain>
    </source>
</reference>
<gene>
    <name evidence="3" type="ORF">H6G05_12625</name>
</gene>
<sequence length="119" mass="12832">MTQTTPKGIWIITDETIEVEEGKGGVDIGADYGDLPSDDRSGRKRSHISAEDLKQNIGEFIEVVEESFDRAESSKSKLQLEEIELSIEISGSGKVSLLGFGGDASAKGAVKLKFTRKDG</sequence>
<keyword evidence="4" id="KW-1185">Reference proteome</keyword>
<evidence type="ECO:0000256" key="1">
    <source>
        <dbReference type="SAM" id="MobiDB-lite"/>
    </source>
</evidence>